<accession>A0ABP7VDW1</accession>
<dbReference type="EMBL" id="BAAAZG010000006">
    <property type="protein sequence ID" value="GAA4063775.1"/>
    <property type="molecule type" value="Genomic_DNA"/>
</dbReference>
<proteinExistence type="inferred from homology"/>
<gene>
    <name evidence="3" type="ORF">GCM10022214_16700</name>
</gene>
<comment type="similarity">
    <text evidence="1">Belongs to the heat shock protein 90 family.</text>
</comment>
<dbReference type="InterPro" id="IPR001404">
    <property type="entry name" value="Hsp90_fam"/>
</dbReference>
<dbReference type="RefSeq" id="WP_344943225.1">
    <property type="nucleotide sequence ID" value="NZ_BAAAZG010000006.1"/>
</dbReference>
<evidence type="ECO:0008006" key="5">
    <source>
        <dbReference type="Google" id="ProtNLM"/>
    </source>
</evidence>
<organism evidence="3 4">
    <name type="scientific">Actinomadura miaoliensis</name>
    <dbReference type="NCBI Taxonomy" id="430685"/>
    <lineage>
        <taxon>Bacteria</taxon>
        <taxon>Bacillati</taxon>
        <taxon>Actinomycetota</taxon>
        <taxon>Actinomycetes</taxon>
        <taxon>Streptosporangiales</taxon>
        <taxon>Thermomonosporaceae</taxon>
        <taxon>Actinomadura</taxon>
    </lineage>
</organism>
<dbReference type="InterPro" id="IPR037196">
    <property type="entry name" value="HSP90_C"/>
</dbReference>
<protein>
    <recommendedName>
        <fullName evidence="5">Chaperone protein HtpG</fullName>
    </recommendedName>
</protein>
<keyword evidence="4" id="KW-1185">Reference proteome</keyword>
<dbReference type="SUPFAM" id="SSF110942">
    <property type="entry name" value="HSP90 C-terminal domain"/>
    <property type="match status" value="1"/>
</dbReference>
<evidence type="ECO:0000256" key="1">
    <source>
        <dbReference type="ARBA" id="ARBA00008239"/>
    </source>
</evidence>
<dbReference type="Gene3D" id="1.20.120.790">
    <property type="entry name" value="Heat shock protein 90, C-terminal domain"/>
    <property type="match status" value="1"/>
</dbReference>
<keyword evidence="2" id="KW-0143">Chaperone</keyword>
<evidence type="ECO:0000313" key="3">
    <source>
        <dbReference type="EMBL" id="GAA4063775.1"/>
    </source>
</evidence>
<dbReference type="Proteomes" id="UP001500683">
    <property type="component" value="Unassembled WGS sequence"/>
</dbReference>
<evidence type="ECO:0000313" key="4">
    <source>
        <dbReference type="Proteomes" id="UP001500683"/>
    </source>
</evidence>
<reference evidence="4" key="1">
    <citation type="journal article" date="2019" name="Int. J. Syst. Evol. Microbiol.">
        <title>The Global Catalogue of Microorganisms (GCM) 10K type strain sequencing project: providing services to taxonomists for standard genome sequencing and annotation.</title>
        <authorList>
            <consortium name="The Broad Institute Genomics Platform"/>
            <consortium name="The Broad Institute Genome Sequencing Center for Infectious Disease"/>
            <person name="Wu L."/>
            <person name="Ma J."/>
        </authorList>
    </citation>
    <scope>NUCLEOTIDE SEQUENCE [LARGE SCALE GENOMIC DNA]</scope>
    <source>
        <strain evidence="4">JCM 16702</strain>
    </source>
</reference>
<evidence type="ECO:0000256" key="2">
    <source>
        <dbReference type="ARBA" id="ARBA00023186"/>
    </source>
</evidence>
<sequence>MLEINPRHPLVERLNREQDDPRLADWAHVLFTQAVLTFGARVDDPFVTRLNDLLVDLTGGARG</sequence>
<comment type="caution">
    <text evidence="3">The sequence shown here is derived from an EMBL/GenBank/DDBJ whole genome shotgun (WGS) entry which is preliminary data.</text>
</comment>
<dbReference type="Pfam" id="PF00183">
    <property type="entry name" value="HSP90"/>
    <property type="match status" value="1"/>
</dbReference>
<name>A0ABP7VDW1_9ACTN</name>